<keyword evidence="1" id="KW-1133">Transmembrane helix</keyword>
<gene>
    <name evidence="2" type="ORF">E6Q54_14550</name>
</gene>
<dbReference type="InterPro" id="IPR055850">
    <property type="entry name" value="DUF7427"/>
</dbReference>
<evidence type="ECO:0000313" key="3">
    <source>
        <dbReference type="Proteomes" id="UP000321797"/>
    </source>
</evidence>
<dbReference type="Pfam" id="PF24202">
    <property type="entry name" value="DUF7427"/>
    <property type="match status" value="1"/>
</dbReference>
<dbReference type="Proteomes" id="UP000321797">
    <property type="component" value="Unassembled WGS sequence"/>
</dbReference>
<proteinExistence type="predicted"/>
<evidence type="ECO:0000313" key="2">
    <source>
        <dbReference type="EMBL" id="TXI54421.1"/>
    </source>
</evidence>
<dbReference type="OrthoDB" id="4563321at2"/>
<protein>
    <submittedName>
        <fullName evidence="2">Uncharacterized protein</fullName>
    </submittedName>
</protein>
<feature type="transmembrane region" description="Helical" evidence="1">
    <location>
        <begin position="39"/>
        <end position="56"/>
    </location>
</feature>
<keyword evidence="1" id="KW-0472">Membrane</keyword>
<reference evidence="2 3" key="1">
    <citation type="submission" date="2018-09" db="EMBL/GenBank/DDBJ databases">
        <title>Metagenome Assembled Genomes from an Advanced Water Purification Facility.</title>
        <authorList>
            <person name="Stamps B.W."/>
            <person name="Spear J.R."/>
        </authorList>
    </citation>
    <scope>NUCLEOTIDE SEQUENCE [LARGE SCALE GENOMIC DNA]</scope>
    <source>
        <strain evidence="2">Bin_29_2</strain>
    </source>
</reference>
<sequence>MRPADRAWLTLGAGVTAWDLCSRETLSAAADRYHRRQPWLTRGVIIYLAAHLLGWWPARGDPLRRLTTRTRPRP</sequence>
<name>A0A5C7XY78_9MYCO</name>
<accession>A0A5C7XY78</accession>
<dbReference type="AlphaFoldDB" id="A0A5C7XY78"/>
<dbReference type="RefSeq" id="WP_131701158.1">
    <property type="nucleotide sequence ID" value="NZ_JACKUJ010000046.1"/>
</dbReference>
<organism evidence="2 3">
    <name type="scientific">Mycolicibacter arupensis</name>
    <dbReference type="NCBI Taxonomy" id="342002"/>
    <lineage>
        <taxon>Bacteria</taxon>
        <taxon>Bacillati</taxon>
        <taxon>Actinomycetota</taxon>
        <taxon>Actinomycetes</taxon>
        <taxon>Mycobacteriales</taxon>
        <taxon>Mycobacteriaceae</taxon>
        <taxon>Mycolicibacter</taxon>
    </lineage>
</organism>
<comment type="caution">
    <text evidence="2">The sequence shown here is derived from an EMBL/GenBank/DDBJ whole genome shotgun (WGS) entry which is preliminary data.</text>
</comment>
<evidence type="ECO:0000256" key="1">
    <source>
        <dbReference type="SAM" id="Phobius"/>
    </source>
</evidence>
<keyword evidence="1" id="KW-0812">Transmembrane</keyword>
<dbReference type="EMBL" id="SSGD01000085">
    <property type="protein sequence ID" value="TXI54421.1"/>
    <property type="molecule type" value="Genomic_DNA"/>
</dbReference>